<reference evidence="2 3" key="1">
    <citation type="submission" date="2016-10" db="EMBL/GenBank/DDBJ databases">
        <authorList>
            <person name="de Groot N.N."/>
        </authorList>
    </citation>
    <scope>NUCLEOTIDE SEQUENCE [LARGE SCALE GENOMIC DNA]</scope>
    <source>
        <strain evidence="2 3">DSM 18684</strain>
    </source>
</reference>
<gene>
    <name evidence="2" type="ORF">SAMN04489864_104184</name>
</gene>
<keyword evidence="1" id="KW-0732">Signal</keyword>
<dbReference type="OrthoDB" id="98874at2"/>
<dbReference type="STRING" id="414048.SAMN04489864_104184"/>
<feature type="chain" id="PRO_5011790394" evidence="1">
    <location>
        <begin position="20"/>
        <end position="656"/>
    </location>
</feature>
<keyword evidence="3" id="KW-1185">Reference proteome</keyword>
<proteinExistence type="predicted"/>
<protein>
    <submittedName>
        <fullName evidence="2">Uncharacterized protein</fullName>
    </submittedName>
</protein>
<dbReference type="Proteomes" id="UP000199666">
    <property type="component" value="Unassembled WGS sequence"/>
</dbReference>
<name>A0A1I2WTG7_9SPHI</name>
<evidence type="ECO:0000313" key="3">
    <source>
        <dbReference type="Proteomes" id="UP000199666"/>
    </source>
</evidence>
<dbReference type="RefSeq" id="WP_090993134.1">
    <property type="nucleotide sequence ID" value="NZ_FOPP01000004.1"/>
</dbReference>
<dbReference type="EMBL" id="FOPP01000004">
    <property type="protein sequence ID" value="SFH02891.1"/>
    <property type="molecule type" value="Genomic_DNA"/>
</dbReference>
<evidence type="ECO:0000256" key="1">
    <source>
        <dbReference type="SAM" id="SignalP"/>
    </source>
</evidence>
<evidence type="ECO:0000313" key="2">
    <source>
        <dbReference type="EMBL" id="SFH02891.1"/>
    </source>
</evidence>
<sequence>MKFPLSLILCTMLSSTVFSQQFDYGKINYEDQLIDRNTIDSSANAVVIQEYGTSRMFLNDDGRINLLFKYHVKLKIFNKDGFRHANIVIPAYKGENHEEYISEIRASTYNYNAGVFEETMMDKKAIFTEQRSKYIELTKFTLPNLKDGSIIEYSYELLSPNIFNYKSWDFQSDIPKISSEYQVNIPAVYNYNVVLRGPYKLTDQKVERDNECMRLMGAKIDCSKISYIMKKIPAFIEEDFMTAASNFKSAVYFELSDSQRPDGSKQSFTKTWKDVDYELKSAKEFGGQMKRKDLYKDIIPNIIKDSPTDLAKAKAIYGYIKKQLKWNNYYGINTEGNLKAVMDNRTGNVADLNLSLIAALSAADLDAEAVILSTREKGLVNKLFSVITEFNYVVAKVNIGSESYLLDATEPLLPFGLLPLRCINDQGRVINLKKPSYWIDLKASQKSTTSYILAGTLGRDGKIKGTITTHSLGYDAFMKRQEIKKYNSIAEYVEKLDEKMTNLSIQKEEILNVDSLDNILTEKYEIEFSVHDLTNADQLYLNPFFINRISKNPFNLSERTYPIDLGTANDERIVINITLPEKYELLEKPKDLGIALPNGGGKYVLQTTLNNDILTITQLKQLSKSIYQAEEYPYLKEFFNKIIQNQKTDLLLKRAK</sequence>
<feature type="signal peptide" evidence="1">
    <location>
        <begin position="1"/>
        <end position="19"/>
    </location>
</feature>
<organism evidence="2 3">
    <name type="scientific">Pedobacter insulae</name>
    <dbReference type="NCBI Taxonomy" id="414048"/>
    <lineage>
        <taxon>Bacteria</taxon>
        <taxon>Pseudomonadati</taxon>
        <taxon>Bacteroidota</taxon>
        <taxon>Sphingobacteriia</taxon>
        <taxon>Sphingobacteriales</taxon>
        <taxon>Sphingobacteriaceae</taxon>
        <taxon>Pedobacter</taxon>
    </lineage>
</organism>
<dbReference type="AlphaFoldDB" id="A0A1I2WTG7"/>
<dbReference type="Gene3D" id="2.60.40.3140">
    <property type="match status" value="1"/>
</dbReference>
<accession>A0A1I2WTG7</accession>
<dbReference type="Gene3D" id="2.60.120.1130">
    <property type="match status" value="1"/>
</dbReference>
<dbReference type="Gene3D" id="3.10.620.30">
    <property type="match status" value="1"/>
</dbReference>